<accession>A0A1J5QTH0</accession>
<feature type="transmembrane region" description="Helical" evidence="1">
    <location>
        <begin position="175"/>
        <end position="192"/>
    </location>
</feature>
<feature type="transmembrane region" description="Helical" evidence="1">
    <location>
        <begin position="135"/>
        <end position="154"/>
    </location>
</feature>
<evidence type="ECO:0000256" key="1">
    <source>
        <dbReference type="SAM" id="Phobius"/>
    </source>
</evidence>
<feature type="transmembrane region" description="Helical" evidence="1">
    <location>
        <begin position="20"/>
        <end position="44"/>
    </location>
</feature>
<sequence length="243" mass="26023">MILVLIRAFVPSGGEGVYRFMSHALMVAIFMPAFLGPLMVVVLAMRRYFRAVGADTMRVRHFAEALLRAVRLDNLSGGQGQGCNFEDAGRFSGRRRFLHQMAVSGFVLCFCATVAGTILHYGFGQPAPYGPTSLPKLLGITGGVLLSIGAGGLAQIKHHGDRRLGDARVWTGEMAFVLLLFLIAASGLALWGGVGTVLAVWLLTLHLGAVLTFFALMAYSKMIHGAFRLAALAVDAQRRSASA</sequence>
<name>A0A1J5QTH0_9ZZZZ</name>
<comment type="caution">
    <text evidence="2">The sequence shown here is derived from an EMBL/GenBank/DDBJ whole genome shotgun (WGS) entry which is preliminary data.</text>
</comment>
<proteinExistence type="predicted"/>
<dbReference type="InterPro" id="IPR036197">
    <property type="entry name" value="NarG-like_sf"/>
</dbReference>
<gene>
    <name evidence="2" type="ORF">GALL_390600</name>
</gene>
<dbReference type="SUPFAM" id="SSF103501">
    <property type="entry name" value="Respiratory nitrate reductase 1 gamma chain"/>
    <property type="match status" value="1"/>
</dbReference>
<feature type="transmembrane region" description="Helical" evidence="1">
    <location>
        <begin position="101"/>
        <end position="123"/>
    </location>
</feature>
<protein>
    <submittedName>
        <fullName evidence="2">Uncharacterized protein</fullName>
    </submittedName>
</protein>
<keyword evidence="1" id="KW-0812">Transmembrane</keyword>
<evidence type="ECO:0000313" key="2">
    <source>
        <dbReference type="EMBL" id="OIQ79205.1"/>
    </source>
</evidence>
<keyword evidence="1" id="KW-0472">Membrane</keyword>
<organism evidence="2">
    <name type="scientific">mine drainage metagenome</name>
    <dbReference type="NCBI Taxonomy" id="410659"/>
    <lineage>
        <taxon>unclassified sequences</taxon>
        <taxon>metagenomes</taxon>
        <taxon>ecological metagenomes</taxon>
    </lineage>
</organism>
<feature type="transmembrane region" description="Helical" evidence="1">
    <location>
        <begin position="198"/>
        <end position="219"/>
    </location>
</feature>
<reference evidence="2" key="1">
    <citation type="submission" date="2016-10" db="EMBL/GenBank/DDBJ databases">
        <title>Sequence of Gallionella enrichment culture.</title>
        <authorList>
            <person name="Poehlein A."/>
            <person name="Muehling M."/>
            <person name="Daniel R."/>
        </authorList>
    </citation>
    <scope>NUCLEOTIDE SEQUENCE</scope>
</reference>
<keyword evidence="1" id="KW-1133">Transmembrane helix</keyword>
<dbReference type="AlphaFoldDB" id="A0A1J5QTH0"/>
<dbReference type="EMBL" id="MLJW01001255">
    <property type="protein sequence ID" value="OIQ79205.1"/>
    <property type="molecule type" value="Genomic_DNA"/>
</dbReference>